<sequence>MFATELKELCSHNIIQNNRQVVHTSLTVEVNALVTAQRSAISILVFRQSQHAPVGHATWQASTFCLVWHKTPPAPMGSSWSPASVRSLSANSSVASCATLSHQEIQLLIEKLARCGVVAHGDPRLHSHALLYGHASVGQISGLPCVCQPREKEGIKDQRVLPTWQPRLAHLLVSRALPGHSSQPLGNCRARDRVFGGWEGLRKLKRTWYGKQSTSSSSYMSDCSQWTCCSWSLCTPPVFTLFNRKILRRGEERRGEERKGEERRGGREEF</sequence>
<gene>
    <name evidence="1" type="ORF">PLEPLA_LOCUS46645</name>
</gene>
<evidence type="ECO:0000313" key="2">
    <source>
        <dbReference type="Proteomes" id="UP001153269"/>
    </source>
</evidence>
<keyword evidence="2" id="KW-1185">Reference proteome</keyword>
<organism evidence="1 2">
    <name type="scientific">Pleuronectes platessa</name>
    <name type="common">European plaice</name>
    <dbReference type="NCBI Taxonomy" id="8262"/>
    <lineage>
        <taxon>Eukaryota</taxon>
        <taxon>Metazoa</taxon>
        <taxon>Chordata</taxon>
        <taxon>Craniata</taxon>
        <taxon>Vertebrata</taxon>
        <taxon>Euteleostomi</taxon>
        <taxon>Actinopterygii</taxon>
        <taxon>Neopterygii</taxon>
        <taxon>Teleostei</taxon>
        <taxon>Neoteleostei</taxon>
        <taxon>Acanthomorphata</taxon>
        <taxon>Carangaria</taxon>
        <taxon>Pleuronectiformes</taxon>
        <taxon>Pleuronectoidei</taxon>
        <taxon>Pleuronectidae</taxon>
        <taxon>Pleuronectes</taxon>
    </lineage>
</organism>
<name>A0A9N7VT43_PLEPL</name>
<reference evidence="1" key="1">
    <citation type="submission" date="2020-03" db="EMBL/GenBank/DDBJ databases">
        <authorList>
            <person name="Weist P."/>
        </authorList>
    </citation>
    <scope>NUCLEOTIDE SEQUENCE</scope>
</reference>
<accession>A0A9N7VT43</accession>
<proteinExistence type="predicted"/>
<evidence type="ECO:0000313" key="1">
    <source>
        <dbReference type="EMBL" id="CAB1458812.1"/>
    </source>
</evidence>
<protein>
    <submittedName>
        <fullName evidence="1">Uncharacterized protein</fullName>
    </submittedName>
</protein>
<dbReference type="EMBL" id="CADEAL010004402">
    <property type="protein sequence ID" value="CAB1458812.1"/>
    <property type="molecule type" value="Genomic_DNA"/>
</dbReference>
<comment type="caution">
    <text evidence="1">The sequence shown here is derived from an EMBL/GenBank/DDBJ whole genome shotgun (WGS) entry which is preliminary data.</text>
</comment>
<dbReference type="AlphaFoldDB" id="A0A9N7VT43"/>
<dbReference type="Proteomes" id="UP001153269">
    <property type="component" value="Unassembled WGS sequence"/>
</dbReference>